<evidence type="ECO:0000256" key="1">
    <source>
        <dbReference type="SAM" id="MobiDB-lite"/>
    </source>
</evidence>
<sequence>MSSEQGPQIEGTSEQGERIEASTEQGQRIVAHSKIIWGDGEYHFDIGTIHDKGFYMAYVYKGDTIGQDGCPALPCDSPEQAWGELDRMLGVWARQVQTGLPMTREDRLDILGGAGGRNWLAEKILKILVK</sequence>
<evidence type="ECO:0000313" key="2">
    <source>
        <dbReference type="EMBL" id="KAF2498592.1"/>
    </source>
</evidence>
<name>A0A6A6R2K2_9PEZI</name>
<proteinExistence type="predicted"/>
<accession>A0A6A6R2K2</accession>
<protein>
    <submittedName>
        <fullName evidence="2">Uncharacterized protein</fullName>
    </submittedName>
</protein>
<feature type="region of interest" description="Disordered" evidence="1">
    <location>
        <begin position="1"/>
        <end position="26"/>
    </location>
</feature>
<evidence type="ECO:0000313" key="3">
    <source>
        <dbReference type="Proteomes" id="UP000799750"/>
    </source>
</evidence>
<dbReference type="OrthoDB" id="3552169at2759"/>
<keyword evidence="3" id="KW-1185">Reference proteome</keyword>
<dbReference type="Proteomes" id="UP000799750">
    <property type="component" value="Unassembled WGS sequence"/>
</dbReference>
<feature type="compositionally biased region" description="Polar residues" evidence="1">
    <location>
        <begin position="1"/>
        <end position="14"/>
    </location>
</feature>
<gene>
    <name evidence="2" type="ORF">BU16DRAFT_558650</name>
</gene>
<organism evidence="2 3">
    <name type="scientific">Lophium mytilinum</name>
    <dbReference type="NCBI Taxonomy" id="390894"/>
    <lineage>
        <taxon>Eukaryota</taxon>
        <taxon>Fungi</taxon>
        <taxon>Dikarya</taxon>
        <taxon>Ascomycota</taxon>
        <taxon>Pezizomycotina</taxon>
        <taxon>Dothideomycetes</taxon>
        <taxon>Pleosporomycetidae</taxon>
        <taxon>Mytilinidiales</taxon>
        <taxon>Mytilinidiaceae</taxon>
        <taxon>Lophium</taxon>
    </lineage>
</organism>
<dbReference type="AlphaFoldDB" id="A0A6A6R2K2"/>
<dbReference type="EMBL" id="MU004185">
    <property type="protein sequence ID" value="KAF2498592.1"/>
    <property type="molecule type" value="Genomic_DNA"/>
</dbReference>
<reference evidence="2" key="1">
    <citation type="journal article" date="2020" name="Stud. Mycol.">
        <title>101 Dothideomycetes genomes: a test case for predicting lifestyles and emergence of pathogens.</title>
        <authorList>
            <person name="Haridas S."/>
            <person name="Albert R."/>
            <person name="Binder M."/>
            <person name="Bloem J."/>
            <person name="Labutti K."/>
            <person name="Salamov A."/>
            <person name="Andreopoulos B."/>
            <person name="Baker S."/>
            <person name="Barry K."/>
            <person name="Bills G."/>
            <person name="Bluhm B."/>
            <person name="Cannon C."/>
            <person name="Castanera R."/>
            <person name="Culley D."/>
            <person name="Daum C."/>
            <person name="Ezra D."/>
            <person name="Gonzalez J."/>
            <person name="Henrissat B."/>
            <person name="Kuo A."/>
            <person name="Liang C."/>
            <person name="Lipzen A."/>
            <person name="Lutzoni F."/>
            <person name="Magnuson J."/>
            <person name="Mondo S."/>
            <person name="Nolan M."/>
            <person name="Ohm R."/>
            <person name="Pangilinan J."/>
            <person name="Park H.-J."/>
            <person name="Ramirez L."/>
            <person name="Alfaro M."/>
            <person name="Sun H."/>
            <person name="Tritt A."/>
            <person name="Yoshinaga Y."/>
            <person name="Zwiers L.-H."/>
            <person name="Turgeon B."/>
            <person name="Goodwin S."/>
            <person name="Spatafora J."/>
            <person name="Crous P."/>
            <person name="Grigoriev I."/>
        </authorList>
    </citation>
    <scope>NUCLEOTIDE SEQUENCE</scope>
    <source>
        <strain evidence="2">CBS 269.34</strain>
    </source>
</reference>